<proteinExistence type="predicted"/>
<comment type="caution">
    <text evidence="1">The sequence shown here is derived from an EMBL/GenBank/DDBJ whole genome shotgun (WGS) entry which is preliminary data.</text>
</comment>
<dbReference type="AlphaFoldDB" id="A0A5N6A2E5"/>
<keyword evidence="2" id="KW-1185">Reference proteome</keyword>
<accession>A0A5N6A2E5</accession>
<dbReference type="EMBL" id="VDLY02000013">
    <property type="protein sequence ID" value="KAB8162947.1"/>
    <property type="molecule type" value="Genomic_DNA"/>
</dbReference>
<dbReference type="Proteomes" id="UP000314251">
    <property type="component" value="Unassembled WGS sequence"/>
</dbReference>
<evidence type="ECO:0000313" key="1">
    <source>
        <dbReference type="EMBL" id="KAB8162947.1"/>
    </source>
</evidence>
<reference evidence="1" key="1">
    <citation type="submission" date="2019-10" db="EMBL/GenBank/DDBJ databases">
        <title>Nonomuraea sp. nov., isolated from Phyllanthus amarus.</title>
        <authorList>
            <person name="Klykleung N."/>
            <person name="Tanasupawat S."/>
        </authorList>
    </citation>
    <scope>NUCLEOTIDE SEQUENCE [LARGE SCALE GENOMIC DNA]</scope>
    <source>
        <strain evidence="1">3MP-10</strain>
    </source>
</reference>
<gene>
    <name evidence="1" type="ORF">FH607_020125</name>
</gene>
<organism evidence="1 2">
    <name type="scientific">Streptomyces mimosae</name>
    <dbReference type="NCBI Taxonomy" id="2586635"/>
    <lineage>
        <taxon>Bacteria</taxon>
        <taxon>Bacillati</taxon>
        <taxon>Actinomycetota</taxon>
        <taxon>Actinomycetes</taxon>
        <taxon>Kitasatosporales</taxon>
        <taxon>Streptomycetaceae</taxon>
        <taxon>Streptomyces</taxon>
    </lineage>
</organism>
<protein>
    <submittedName>
        <fullName evidence="1">Uncharacterized protein</fullName>
    </submittedName>
</protein>
<name>A0A5N6A2E5_9ACTN</name>
<dbReference type="RefSeq" id="WP_139670552.1">
    <property type="nucleotide sequence ID" value="NZ_VDLY02000013.1"/>
</dbReference>
<sequence length="124" mass="12576">MTGTQLQLPAVVQGAVDPAAGRAAKTAGMARAQAATAPSWAAACQAAIAVMAKRGVPFQAADLLKEGLLDEPEHPNQWGPQFGAAARRGVIRPAGYVQSKRATVKASACRQWIGAGTAQGGEAA</sequence>
<evidence type="ECO:0000313" key="2">
    <source>
        <dbReference type="Proteomes" id="UP000314251"/>
    </source>
</evidence>
<dbReference type="OrthoDB" id="4315812at2"/>